<dbReference type="PANTHER" id="PTHR10728:SF33">
    <property type="entry name" value="LYSOPHOSPHOLIPASE 1-RELATED"/>
    <property type="match status" value="1"/>
</dbReference>
<dbReference type="GO" id="GO:0046475">
    <property type="term" value="P:glycerophospholipid catabolic process"/>
    <property type="evidence" value="ECO:0007669"/>
    <property type="project" value="TreeGrafter"/>
</dbReference>
<comment type="catalytic activity">
    <reaction evidence="9">
        <text>a 1-acyl-sn-glycero-3-phosphocholine + H2O = sn-glycerol 3-phosphocholine + a fatty acid + H(+)</text>
        <dbReference type="Rhea" id="RHEA:15177"/>
        <dbReference type="ChEBI" id="CHEBI:15377"/>
        <dbReference type="ChEBI" id="CHEBI:15378"/>
        <dbReference type="ChEBI" id="CHEBI:16870"/>
        <dbReference type="ChEBI" id="CHEBI:28868"/>
        <dbReference type="ChEBI" id="CHEBI:58168"/>
        <dbReference type="EC" id="3.1.1.5"/>
    </reaction>
</comment>
<dbReference type="InterPro" id="IPR016035">
    <property type="entry name" value="Acyl_Trfase/lysoPLipase"/>
</dbReference>
<dbReference type="Proteomes" id="UP000235786">
    <property type="component" value="Unassembled WGS sequence"/>
</dbReference>
<keyword evidence="5 8" id="KW-0442">Lipid degradation</keyword>
<comment type="similarity">
    <text evidence="1 9">Belongs to the lysophospholipase family.</text>
</comment>
<reference evidence="11 12" key="1">
    <citation type="submission" date="2016-04" db="EMBL/GenBank/DDBJ databases">
        <title>A degradative enzymes factory behind the ericoid mycorrhizal symbiosis.</title>
        <authorList>
            <consortium name="DOE Joint Genome Institute"/>
            <person name="Martino E."/>
            <person name="Morin E."/>
            <person name="Grelet G."/>
            <person name="Kuo A."/>
            <person name="Kohler A."/>
            <person name="Daghino S."/>
            <person name="Barry K."/>
            <person name="Choi C."/>
            <person name="Cichocki N."/>
            <person name="Clum A."/>
            <person name="Copeland A."/>
            <person name="Hainaut M."/>
            <person name="Haridas S."/>
            <person name="Labutti K."/>
            <person name="Lindquist E."/>
            <person name="Lipzen A."/>
            <person name="Khouja H.-R."/>
            <person name="Murat C."/>
            <person name="Ohm R."/>
            <person name="Olson A."/>
            <person name="Spatafora J."/>
            <person name="Veneault-Fourrey C."/>
            <person name="Henrissat B."/>
            <person name="Grigoriev I."/>
            <person name="Martin F."/>
            <person name="Perotto S."/>
        </authorList>
    </citation>
    <scope>NUCLEOTIDE SEQUENCE [LARGE SCALE GENOMIC DNA]</scope>
    <source>
        <strain evidence="11 12">F</strain>
    </source>
</reference>
<dbReference type="EC" id="3.1.1.5" evidence="2 9"/>
<dbReference type="InterPro" id="IPR002642">
    <property type="entry name" value="LysoPLipase_cat_dom"/>
</dbReference>
<keyword evidence="4 8" id="KW-0378">Hydrolase</keyword>
<name>A0A2J6SBG3_HYAVF</name>
<dbReference type="GO" id="GO:0004622">
    <property type="term" value="F:phosphatidylcholine lysophospholipase activity"/>
    <property type="evidence" value="ECO:0007669"/>
    <property type="project" value="UniProtKB-EC"/>
</dbReference>
<sequence>MQRFSTPIFIISIIFGGLAKSQNESSIDQALSANYAPITVECPTNIQWVRPANGLSKEEVEWVSKRKVVVFDALHDYLDRLTLEDFDLHEFAHRIKESNYQNVPTLAMAISGGGYRSGYTGTGIMRAMDSRLPAANLEKIGGLLQSLTYLTGQSGGGFPVGSFLTHNFPTTDELVQLWISQLDAFNAVPDNSTAAGSFASMFIDIGQKYAAGFNVSTSDFLGRDFAYEFLPGVRGGLGVTWSGIRSQSKFISHEMPLGMVQATALEADDPRYYGYQVPSSDSPFYEFTPFEFGSWDSRIAAFTPMEWTGTQISDGTPVNSSACVRGFDRASFVMGTAASAFNFWEVEDISNGTLVPFSKRSLSQSSASKTAKLARRDTGPNGEILFPAVQLAEIAFAFKEFFNLTTPFIAFPSWPNPFLTSNTSSSSTSQGESITFVDSSESNQSIPVWPLIQPARNTSFIIAYEDGPDALPYGWIAGANLHNSYLAANTSGLPFPVIPPVNTLQNKNYTLKPTLFGCDINLTTTKSSDSPIVLYIANAPYSAYTNYTWTGQAGAFDATQFNEIFVNSFNQLTQGNGTLESDWTTCLGCAVIDRTLDKIGMQRTNQCQECLQKYCWDGTYDQRTPAILDPSLATNPGLGYLEWNATSAL</sequence>
<organism evidence="11 12">
    <name type="scientific">Hyaloscypha variabilis (strain UAMH 11265 / GT02V1 / F)</name>
    <name type="common">Meliniomyces variabilis</name>
    <dbReference type="NCBI Taxonomy" id="1149755"/>
    <lineage>
        <taxon>Eukaryota</taxon>
        <taxon>Fungi</taxon>
        <taxon>Dikarya</taxon>
        <taxon>Ascomycota</taxon>
        <taxon>Pezizomycotina</taxon>
        <taxon>Leotiomycetes</taxon>
        <taxon>Helotiales</taxon>
        <taxon>Hyaloscyphaceae</taxon>
        <taxon>Hyaloscypha</taxon>
        <taxon>Hyaloscypha variabilis</taxon>
    </lineage>
</organism>
<keyword evidence="3 9" id="KW-0732">Signal</keyword>
<dbReference type="PROSITE" id="PS51210">
    <property type="entry name" value="PLA2C"/>
    <property type="match status" value="1"/>
</dbReference>
<dbReference type="GO" id="GO:0005829">
    <property type="term" value="C:cytosol"/>
    <property type="evidence" value="ECO:0007669"/>
    <property type="project" value="TreeGrafter"/>
</dbReference>
<dbReference type="STRING" id="1149755.A0A2J6SBG3"/>
<feature type="chain" id="PRO_5014208744" description="Lysophospholipase" evidence="9">
    <location>
        <begin position="22"/>
        <end position="649"/>
    </location>
</feature>
<dbReference type="EMBL" id="KZ613937">
    <property type="protein sequence ID" value="PMD48090.1"/>
    <property type="molecule type" value="Genomic_DNA"/>
</dbReference>
<evidence type="ECO:0000256" key="1">
    <source>
        <dbReference type="ARBA" id="ARBA00008780"/>
    </source>
</evidence>
<evidence type="ECO:0000256" key="8">
    <source>
        <dbReference type="PROSITE-ProRule" id="PRU00555"/>
    </source>
</evidence>
<evidence type="ECO:0000256" key="2">
    <source>
        <dbReference type="ARBA" id="ARBA00013274"/>
    </source>
</evidence>
<evidence type="ECO:0000256" key="5">
    <source>
        <dbReference type="ARBA" id="ARBA00022963"/>
    </source>
</evidence>
<dbReference type="Pfam" id="PF01735">
    <property type="entry name" value="PLA2_B"/>
    <property type="match status" value="2"/>
</dbReference>
<dbReference type="SUPFAM" id="SSF52151">
    <property type="entry name" value="FabD/lysophospholipase-like"/>
    <property type="match status" value="1"/>
</dbReference>
<gene>
    <name evidence="11" type="ORF">L207DRAFT_521505</name>
</gene>
<evidence type="ECO:0000313" key="12">
    <source>
        <dbReference type="Proteomes" id="UP000235786"/>
    </source>
</evidence>
<feature type="domain" description="PLA2c" evidence="10">
    <location>
        <begin position="41"/>
        <end position="621"/>
    </location>
</feature>
<evidence type="ECO:0000256" key="9">
    <source>
        <dbReference type="RuleBase" id="RU362103"/>
    </source>
</evidence>
<evidence type="ECO:0000256" key="3">
    <source>
        <dbReference type="ARBA" id="ARBA00022729"/>
    </source>
</evidence>
<keyword evidence="12" id="KW-1185">Reference proteome</keyword>
<accession>A0A2J6SBG3</accession>
<keyword evidence="7" id="KW-0325">Glycoprotein</keyword>
<evidence type="ECO:0000313" key="11">
    <source>
        <dbReference type="EMBL" id="PMD48090.1"/>
    </source>
</evidence>
<dbReference type="PANTHER" id="PTHR10728">
    <property type="entry name" value="CYTOSOLIC PHOSPHOLIPASE A2"/>
    <property type="match status" value="1"/>
</dbReference>
<dbReference type="Gene3D" id="3.40.1090.10">
    <property type="entry name" value="Cytosolic phospholipase A2 catalytic domain"/>
    <property type="match status" value="1"/>
</dbReference>
<evidence type="ECO:0000256" key="7">
    <source>
        <dbReference type="ARBA" id="ARBA00023180"/>
    </source>
</evidence>
<dbReference type="GO" id="GO:0004623">
    <property type="term" value="F:phospholipase A2 activity"/>
    <property type="evidence" value="ECO:0007669"/>
    <property type="project" value="TreeGrafter"/>
</dbReference>
<dbReference type="OrthoDB" id="4084751at2759"/>
<evidence type="ECO:0000256" key="4">
    <source>
        <dbReference type="ARBA" id="ARBA00022801"/>
    </source>
</evidence>
<protein>
    <recommendedName>
        <fullName evidence="2 9">Lysophospholipase</fullName>
        <ecNumber evidence="2 9">3.1.1.5</ecNumber>
    </recommendedName>
</protein>
<dbReference type="SMART" id="SM00022">
    <property type="entry name" value="PLAc"/>
    <property type="match status" value="1"/>
</dbReference>
<evidence type="ECO:0000256" key="6">
    <source>
        <dbReference type="ARBA" id="ARBA00023098"/>
    </source>
</evidence>
<proteinExistence type="inferred from homology"/>
<dbReference type="AlphaFoldDB" id="A0A2J6SBG3"/>
<keyword evidence="6 8" id="KW-0443">Lipid metabolism</keyword>
<evidence type="ECO:0000259" key="10">
    <source>
        <dbReference type="PROSITE" id="PS51210"/>
    </source>
</evidence>
<feature type="signal peptide" evidence="9">
    <location>
        <begin position="1"/>
        <end position="21"/>
    </location>
</feature>